<dbReference type="SUPFAM" id="SSF111369">
    <property type="entry name" value="HlyD-like secretion proteins"/>
    <property type="match status" value="3"/>
</dbReference>
<dbReference type="Gene3D" id="2.40.30.170">
    <property type="match status" value="1"/>
</dbReference>
<keyword evidence="2" id="KW-1133">Transmembrane helix</keyword>
<dbReference type="AlphaFoldDB" id="A0A517ZMI6"/>
<protein>
    <submittedName>
        <fullName evidence="4">Multidrug export protein EmrA</fullName>
    </submittedName>
</protein>
<dbReference type="InterPro" id="IPR059052">
    <property type="entry name" value="HH_YbhG-like"/>
</dbReference>
<evidence type="ECO:0000259" key="3">
    <source>
        <dbReference type="Pfam" id="PF25881"/>
    </source>
</evidence>
<evidence type="ECO:0000256" key="2">
    <source>
        <dbReference type="SAM" id="Phobius"/>
    </source>
</evidence>
<evidence type="ECO:0000256" key="1">
    <source>
        <dbReference type="ARBA" id="ARBA00009477"/>
    </source>
</evidence>
<comment type="similarity">
    <text evidence="1">Belongs to the membrane fusion protein (MFP) (TC 8.A.1) family.</text>
</comment>
<dbReference type="Pfam" id="PF25881">
    <property type="entry name" value="HH_YBHG"/>
    <property type="match status" value="1"/>
</dbReference>
<accession>A0A517ZMI6</accession>
<keyword evidence="2" id="KW-0812">Transmembrane</keyword>
<evidence type="ECO:0000313" key="5">
    <source>
        <dbReference type="Proteomes" id="UP000319383"/>
    </source>
</evidence>
<dbReference type="Proteomes" id="UP000319383">
    <property type="component" value="Chromosome"/>
</dbReference>
<dbReference type="Gene3D" id="1.10.287.470">
    <property type="entry name" value="Helix hairpin bin"/>
    <property type="match status" value="2"/>
</dbReference>
<organism evidence="4 5">
    <name type="scientific">Symmachiella dynata</name>
    <dbReference type="NCBI Taxonomy" id="2527995"/>
    <lineage>
        <taxon>Bacteria</taxon>
        <taxon>Pseudomonadati</taxon>
        <taxon>Planctomycetota</taxon>
        <taxon>Planctomycetia</taxon>
        <taxon>Planctomycetales</taxon>
        <taxon>Planctomycetaceae</taxon>
        <taxon>Symmachiella</taxon>
    </lineage>
</organism>
<dbReference type="PANTHER" id="PTHR30469">
    <property type="entry name" value="MULTIDRUG RESISTANCE PROTEIN MDTA"/>
    <property type="match status" value="1"/>
</dbReference>
<dbReference type="GO" id="GO:1990281">
    <property type="term" value="C:efflux pump complex"/>
    <property type="evidence" value="ECO:0007669"/>
    <property type="project" value="TreeGrafter"/>
</dbReference>
<dbReference type="InterPro" id="IPR006143">
    <property type="entry name" value="RND_pump_MFP"/>
</dbReference>
<reference evidence="4 5" key="1">
    <citation type="submission" date="2019-02" db="EMBL/GenBank/DDBJ databases">
        <title>Deep-cultivation of Planctomycetes and their phenomic and genomic characterization uncovers novel biology.</title>
        <authorList>
            <person name="Wiegand S."/>
            <person name="Jogler M."/>
            <person name="Boedeker C."/>
            <person name="Pinto D."/>
            <person name="Vollmers J."/>
            <person name="Rivas-Marin E."/>
            <person name="Kohn T."/>
            <person name="Peeters S.H."/>
            <person name="Heuer A."/>
            <person name="Rast P."/>
            <person name="Oberbeckmann S."/>
            <person name="Bunk B."/>
            <person name="Jeske O."/>
            <person name="Meyerdierks A."/>
            <person name="Storesund J.E."/>
            <person name="Kallscheuer N."/>
            <person name="Luecker S."/>
            <person name="Lage O.M."/>
            <person name="Pohl T."/>
            <person name="Merkel B.J."/>
            <person name="Hornburger P."/>
            <person name="Mueller R.-W."/>
            <person name="Bruemmer F."/>
            <person name="Labrenz M."/>
            <person name="Spormann A.M."/>
            <person name="Op den Camp H."/>
            <person name="Overmann J."/>
            <person name="Amann R."/>
            <person name="Jetten M.S.M."/>
            <person name="Mascher T."/>
            <person name="Medema M.H."/>
            <person name="Devos D.P."/>
            <person name="Kaster A.-K."/>
            <person name="Ovreas L."/>
            <person name="Rohde M."/>
            <person name="Galperin M.Y."/>
            <person name="Jogler C."/>
        </authorList>
    </citation>
    <scope>NUCLEOTIDE SEQUENCE [LARGE SCALE GENOMIC DNA]</scope>
    <source>
        <strain evidence="4 5">Mal52</strain>
    </source>
</reference>
<keyword evidence="2" id="KW-0472">Membrane</keyword>
<proteinExistence type="inferred from homology"/>
<dbReference type="NCBIfam" id="TIGR01730">
    <property type="entry name" value="RND_mfp"/>
    <property type="match status" value="1"/>
</dbReference>
<dbReference type="EMBL" id="CP036276">
    <property type="protein sequence ID" value="QDU43635.1"/>
    <property type="molecule type" value="Genomic_DNA"/>
</dbReference>
<name>A0A517ZMI6_9PLAN</name>
<dbReference type="GO" id="GO:0015562">
    <property type="term" value="F:efflux transmembrane transporter activity"/>
    <property type="evidence" value="ECO:0007669"/>
    <property type="project" value="TreeGrafter"/>
</dbReference>
<dbReference type="RefSeq" id="WP_145375829.1">
    <property type="nucleotide sequence ID" value="NZ_CP036276.1"/>
</dbReference>
<feature type="domain" description="YbhG-like alpha-helical hairpin" evidence="3">
    <location>
        <begin position="117"/>
        <end position="235"/>
    </location>
</feature>
<dbReference type="KEGG" id="sdyn:Mal52_21110"/>
<dbReference type="Gene3D" id="2.40.50.100">
    <property type="match status" value="2"/>
</dbReference>
<feature type="transmembrane region" description="Helical" evidence="2">
    <location>
        <begin position="12"/>
        <end position="32"/>
    </location>
</feature>
<sequence length="429" mass="46977" precursor="true">MTNRQKPTRRTVAWSASVIVIAAVAVGIAAAANNPQSEQGAAEQKSIPVNCVVAQQVTEFEDVKTYTGTITAARVSELAFARAGRVTKVFVDEGEDVYQGKCLAQLDVRHLEARRSELQAQRAQAVALLEEYLAGPRKETISAARADVTDMRSQFEHAQASHQRNEDLYRRKVISKEEYDRSNFGVRSAKAKFDSTQRKLDELLAGTRKEKITAQRAAVSRLDAALKDLAVDVDDAHLIAPFEGRIAIRHIDEGTYVSPTTPVFRYVEITSLEARIGLPVDIARTIHTGMQQDVLIGDRTYSAKVKTVLPELDSTTRTRTVVLALDADAAETVVPGEVARISIPETVRTAGYWLPTAALSRSSRGLWSVLVIDKLDDTATGIAARRDIEILHVQGERVLVRGTLQPGDHVITGGTHRVVAGQKVRGMIQ</sequence>
<keyword evidence="5" id="KW-1185">Reference proteome</keyword>
<evidence type="ECO:0000313" key="4">
    <source>
        <dbReference type="EMBL" id="QDU43635.1"/>
    </source>
</evidence>
<gene>
    <name evidence="4" type="primary">emrA</name>
    <name evidence="4" type="ORF">Mal52_21110</name>
</gene>
<dbReference type="Gene3D" id="2.40.420.20">
    <property type="match status" value="1"/>
</dbReference>